<dbReference type="Pfam" id="PF00392">
    <property type="entry name" value="GntR"/>
    <property type="match status" value="1"/>
</dbReference>
<feature type="domain" description="HTH gntR-type" evidence="4">
    <location>
        <begin position="8"/>
        <end position="75"/>
    </location>
</feature>
<gene>
    <name evidence="5" type="ORF">ACFFH4_16750</name>
</gene>
<protein>
    <submittedName>
        <fullName evidence="5">GntR family transcriptional regulator</fullName>
    </submittedName>
</protein>
<sequence length="224" mass="26144">MKKVSKFVSYTDQVYRELKANILLGKISTGDFLQERSIAELLGVSRTPVREALKRLEFEGWLETIPWKGVIVKEIEKQDVIEVFQCRLANELFMIKLITPNLTDDQLNDLKSIFDNMEAALRGGKREEFIHEDRRFHMYLAQLTNNSRLVQFLDNLSDQMLRLGIRAITKESRANETLEEHEKLLSALQKRSVPEAVEAMEQHIYQTQETLMKMLDSVITREEN</sequence>
<organism evidence="5 6">
    <name type="scientific">Halalkalibacter alkalisediminis</name>
    <dbReference type="NCBI Taxonomy" id="935616"/>
    <lineage>
        <taxon>Bacteria</taxon>
        <taxon>Bacillati</taxon>
        <taxon>Bacillota</taxon>
        <taxon>Bacilli</taxon>
        <taxon>Bacillales</taxon>
        <taxon>Bacillaceae</taxon>
        <taxon>Halalkalibacter</taxon>
    </lineage>
</organism>
<dbReference type="InterPro" id="IPR008920">
    <property type="entry name" value="TF_FadR/GntR_C"/>
</dbReference>
<comment type="caution">
    <text evidence="5">The sequence shown here is derived from an EMBL/GenBank/DDBJ whole genome shotgun (WGS) entry which is preliminary data.</text>
</comment>
<dbReference type="SUPFAM" id="SSF48008">
    <property type="entry name" value="GntR ligand-binding domain-like"/>
    <property type="match status" value="1"/>
</dbReference>
<dbReference type="SMART" id="SM00895">
    <property type="entry name" value="FCD"/>
    <property type="match status" value="1"/>
</dbReference>
<name>A0ABV6NIQ2_9BACI</name>
<dbReference type="Pfam" id="PF07729">
    <property type="entry name" value="FCD"/>
    <property type="match status" value="1"/>
</dbReference>
<dbReference type="InterPro" id="IPR000524">
    <property type="entry name" value="Tscrpt_reg_HTH_GntR"/>
</dbReference>
<dbReference type="PANTHER" id="PTHR43537:SF24">
    <property type="entry name" value="GLUCONATE OPERON TRANSCRIPTIONAL REPRESSOR"/>
    <property type="match status" value="1"/>
</dbReference>
<dbReference type="Gene3D" id="1.10.10.10">
    <property type="entry name" value="Winged helix-like DNA-binding domain superfamily/Winged helix DNA-binding domain"/>
    <property type="match status" value="1"/>
</dbReference>
<evidence type="ECO:0000313" key="6">
    <source>
        <dbReference type="Proteomes" id="UP001589833"/>
    </source>
</evidence>
<dbReference type="CDD" id="cd07377">
    <property type="entry name" value="WHTH_GntR"/>
    <property type="match status" value="1"/>
</dbReference>
<keyword evidence="6" id="KW-1185">Reference proteome</keyword>
<keyword evidence="3" id="KW-0804">Transcription</keyword>
<dbReference type="RefSeq" id="WP_273844109.1">
    <property type="nucleotide sequence ID" value="NZ_JAQQWT010000008.1"/>
</dbReference>
<dbReference type="SMART" id="SM00345">
    <property type="entry name" value="HTH_GNTR"/>
    <property type="match status" value="1"/>
</dbReference>
<dbReference type="PRINTS" id="PR00035">
    <property type="entry name" value="HTHGNTR"/>
</dbReference>
<dbReference type="InterPro" id="IPR036388">
    <property type="entry name" value="WH-like_DNA-bd_sf"/>
</dbReference>
<dbReference type="InterPro" id="IPR011711">
    <property type="entry name" value="GntR_C"/>
</dbReference>
<reference evidence="5 6" key="1">
    <citation type="submission" date="2024-09" db="EMBL/GenBank/DDBJ databases">
        <authorList>
            <person name="Sun Q."/>
            <person name="Mori K."/>
        </authorList>
    </citation>
    <scope>NUCLEOTIDE SEQUENCE [LARGE SCALE GENOMIC DNA]</scope>
    <source>
        <strain evidence="5 6">NCAIM B.02301</strain>
    </source>
</reference>
<evidence type="ECO:0000313" key="5">
    <source>
        <dbReference type="EMBL" id="MFC0560638.1"/>
    </source>
</evidence>
<dbReference type="EMBL" id="JBHLTR010000031">
    <property type="protein sequence ID" value="MFC0560638.1"/>
    <property type="molecule type" value="Genomic_DNA"/>
</dbReference>
<dbReference type="Gene3D" id="1.20.120.530">
    <property type="entry name" value="GntR ligand-binding domain-like"/>
    <property type="match status" value="1"/>
</dbReference>
<dbReference type="PROSITE" id="PS50949">
    <property type="entry name" value="HTH_GNTR"/>
    <property type="match status" value="1"/>
</dbReference>
<evidence type="ECO:0000259" key="4">
    <source>
        <dbReference type="PROSITE" id="PS50949"/>
    </source>
</evidence>
<proteinExistence type="predicted"/>
<accession>A0ABV6NIQ2</accession>
<evidence type="ECO:0000256" key="3">
    <source>
        <dbReference type="ARBA" id="ARBA00023163"/>
    </source>
</evidence>
<dbReference type="InterPro" id="IPR036390">
    <property type="entry name" value="WH_DNA-bd_sf"/>
</dbReference>
<keyword evidence="1" id="KW-0805">Transcription regulation</keyword>
<keyword evidence="2" id="KW-0238">DNA-binding</keyword>
<dbReference type="Proteomes" id="UP001589833">
    <property type="component" value="Unassembled WGS sequence"/>
</dbReference>
<dbReference type="PANTHER" id="PTHR43537">
    <property type="entry name" value="TRANSCRIPTIONAL REGULATOR, GNTR FAMILY"/>
    <property type="match status" value="1"/>
</dbReference>
<evidence type="ECO:0000256" key="2">
    <source>
        <dbReference type="ARBA" id="ARBA00023125"/>
    </source>
</evidence>
<dbReference type="SUPFAM" id="SSF46785">
    <property type="entry name" value="Winged helix' DNA-binding domain"/>
    <property type="match status" value="1"/>
</dbReference>
<evidence type="ECO:0000256" key="1">
    <source>
        <dbReference type="ARBA" id="ARBA00023015"/>
    </source>
</evidence>